<feature type="region of interest" description="Disordered" evidence="1">
    <location>
        <begin position="304"/>
        <end position="337"/>
    </location>
</feature>
<name>A0A1X2GQ61_9FUNG</name>
<reference evidence="2 3" key="1">
    <citation type="submission" date="2016-07" db="EMBL/GenBank/DDBJ databases">
        <title>Pervasive Adenine N6-methylation of Active Genes in Fungi.</title>
        <authorList>
            <consortium name="DOE Joint Genome Institute"/>
            <person name="Mondo S.J."/>
            <person name="Dannebaum R.O."/>
            <person name="Kuo R.C."/>
            <person name="Labutti K."/>
            <person name="Haridas S."/>
            <person name="Kuo A."/>
            <person name="Salamov A."/>
            <person name="Ahrendt S.R."/>
            <person name="Lipzen A."/>
            <person name="Sullivan W."/>
            <person name="Andreopoulos W.B."/>
            <person name="Clum A."/>
            <person name="Lindquist E."/>
            <person name="Daum C."/>
            <person name="Ramamoorthy G.K."/>
            <person name="Gryganskyi A."/>
            <person name="Culley D."/>
            <person name="Magnuson J.K."/>
            <person name="James T.Y."/>
            <person name="O'Malley M.A."/>
            <person name="Stajich J.E."/>
            <person name="Spatafora J.W."/>
            <person name="Visel A."/>
            <person name="Grigoriev I.V."/>
        </authorList>
    </citation>
    <scope>NUCLEOTIDE SEQUENCE [LARGE SCALE GENOMIC DNA]</scope>
    <source>
        <strain evidence="2 3">NRRL 3301</strain>
    </source>
</reference>
<feature type="compositionally biased region" description="Polar residues" evidence="1">
    <location>
        <begin position="316"/>
        <end position="325"/>
    </location>
</feature>
<feature type="compositionally biased region" description="Low complexity" evidence="1">
    <location>
        <begin position="81"/>
        <end position="100"/>
    </location>
</feature>
<dbReference type="AlphaFoldDB" id="A0A1X2GQ61"/>
<dbReference type="Proteomes" id="UP000242146">
    <property type="component" value="Unassembled WGS sequence"/>
</dbReference>
<evidence type="ECO:0000313" key="3">
    <source>
        <dbReference type="Proteomes" id="UP000242146"/>
    </source>
</evidence>
<protein>
    <submittedName>
        <fullName evidence="2">Uncharacterized protein</fullName>
    </submittedName>
</protein>
<feature type="compositionally biased region" description="Polar residues" evidence="1">
    <location>
        <begin position="11"/>
        <end position="22"/>
    </location>
</feature>
<accession>A0A1X2GQ61</accession>
<organism evidence="2 3">
    <name type="scientific">Hesseltinella vesiculosa</name>
    <dbReference type="NCBI Taxonomy" id="101127"/>
    <lineage>
        <taxon>Eukaryota</taxon>
        <taxon>Fungi</taxon>
        <taxon>Fungi incertae sedis</taxon>
        <taxon>Mucoromycota</taxon>
        <taxon>Mucoromycotina</taxon>
        <taxon>Mucoromycetes</taxon>
        <taxon>Mucorales</taxon>
        <taxon>Cunninghamellaceae</taxon>
        <taxon>Hesseltinella</taxon>
    </lineage>
</organism>
<dbReference type="OrthoDB" id="2275411at2759"/>
<evidence type="ECO:0000256" key="1">
    <source>
        <dbReference type="SAM" id="MobiDB-lite"/>
    </source>
</evidence>
<dbReference type="EMBL" id="MCGT01000007">
    <property type="protein sequence ID" value="ORX58095.1"/>
    <property type="molecule type" value="Genomic_DNA"/>
</dbReference>
<keyword evidence="3" id="KW-1185">Reference proteome</keyword>
<feature type="compositionally biased region" description="Polar residues" evidence="1">
    <location>
        <begin position="203"/>
        <end position="234"/>
    </location>
</feature>
<gene>
    <name evidence="2" type="ORF">DM01DRAFT_1218734</name>
</gene>
<evidence type="ECO:0000313" key="2">
    <source>
        <dbReference type="EMBL" id="ORX58095.1"/>
    </source>
</evidence>
<sequence>MDLAINRATPAENNPQPWQAETQHPLVRLFEKDSPSDTASSSSSRNPILSPFFRPDSGGSTPSTLQPGLPSPAPPVIDYETTLSSTSMTPPSNSSATPSSGNTIAAPSHQLPPSSGSPSPAAAAPVPLRPTTPLSTLSSSSYERATPPPSSLSPGEVLAIPPPMANKLVPGSHGRSPTQYAVSNRMIPLALDADTKDEDDHSLPTSNRSSPGHPSCPEAQNMSRARSMSEQSSRFLAEHPPPPPPTSLDDQRLLVLPTSDPHRHKSVASSHQPLARRVRSATTLRQSEEDRVPLKTLVANKQRHHHQQQLHRLQPLTPSKPSLNQHRQKRLVEHRRSISADNVEQAQIMLQQKIDATRREVSSTGPSVPPPLLDGSLALQEQLEAAVSDLSLWLGRLNNSLKHFQG</sequence>
<feature type="region of interest" description="Disordered" evidence="1">
    <location>
        <begin position="1"/>
        <end position="292"/>
    </location>
</feature>
<comment type="caution">
    <text evidence="2">The sequence shown here is derived from an EMBL/GenBank/DDBJ whole genome shotgun (WGS) entry which is preliminary data.</text>
</comment>
<proteinExistence type="predicted"/>
<feature type="compositionally biased region" description="Low complexity" evidence="1">
    <location>
        <begin position="112"/>
        <end position="141"/>
    </location>
</feature>